<dbReference type="Proteomes" id="UP000274131">
    <property type="component" value="Unassembled WGS sequence"/>
</dbReference>
<dbReference type="Pfam" id="PF05190">
    <property type="entry name" value="MutS_IV"/>
    <property type="match status" value="1"/>
</dbReference>
<dbReference type="InterPro" id="IPR036187">
    <property type="entry name" value="DNA_mismatch_repair_MutS_sf"/>
</dbReference>
<evidence type="ECO:0000256" key="4">
    <source>
        <dbReference type="ARBA" id="ARBA00022840"/>
    </source>
</evidence>
<dbReference type="SUPFAM" id="SSF48334">
    <property type="entry name" value="DNA repair protein MutS, domain III"/>
    <property type="match status" value="1"/>
</dbReference>
<organism evidence="12">
    <name type="scientific">Enterobius vermicularis</name>
    <name type="common">Human pinworm</name>
    <dbReference type="NCBI Taxonomy" id="51028"/>
    <lineage>
        <taxon>Eukaryota</taxon>
        <taxon>Metazoa</taxon>
        <taxon>Ecdysozoa</taxon>
        <taxon>Nematoda</taxon>
        <taxon>Chromadorea</taxon>
        <taxon>Rhabditida</taxon>
        <taxon>Spirurina</taxon>
        <taxon>Oxyuridomorpha</taxon>
        <taxon>Oxyuroidea</taxon>
        <taxon>Oxyuridae</taxon>
        <taxon>Enterobius</taxon>
    </lineage>
</organism>
<dbReference type="Gene3D" id="3.40.1170.10">
    <property type="entry name" value="DNA repair protein MutS, domain I"/>
    <property type="match status" value="1"/>
</dbReference>
<keyword evidence="3 6" id="KW-0227">DNA damage</keyword>
<dbReference type="InterPro" id="IPR007695">
    <property type="entry name" value="DNA_mismatch_repair_MutS-lik_N"/>
</dbReference>
<reference evidence="12" key="1">
    <citation type="submission" date="2017-02" db="UniProtKB">
        <authorList>
            <consortium name="WormBaseParasite"/>
        </authorList>
    </citation>
    <scope>IDENTIFICATION</scope>
</reference>
<dbReference type="GO" id="GO:0032301">
    <property type="term" value="C:MutSalpha complex"/>
    <property type="evidence" value="ECO:0007669"/>
    <property type="project" value="TreeGrafter"/>
</dbReference>
<dbReference type="CDD" id="cd03286">
    <property type="entry name" value="ABC_MSH6_euk"/>
    <property type="match status" value="1"/>
</dbReference>
<feature type="region of interest" description="Disordered" evidence="8">
    <location>
        <begin position="1"/>
        <end position="114"/>
    </location>
</feature>
<evidence type="ECO:0000256" key="2">
    <source>
        <dbReference type="ARBA" id="ARBA00022741"/>
    </source>
</evidence>
<evidence type="ECO:0000313" key="10">
    <source>
        <dbReference type="EMBL" id="VDD95397.1"/>
    </source>
</evidence>
<dbReference type="SUPFAM" id="SSF55271">
    <property type="entry name" value="DNA repair protein MutS, domain I"/>
    <property type="match status" value="1"/>
</dbReference>
<feature type="compositionally biased region" description="Basic residues" evidence="8">
    <location>
        <begin position="44"/>
        <end position="62"/>
    </location>
</feature>
<dbReference type="PROSITE" id="PS00486">
    <property type="entry name" value="DNA_MISMATCH_REPAIR_2"/>
    <property type="match status" value="1"/>
</dbReference>
<dbReference type="InterPro" id="IPR016151">
    <property type="entry name" value="DNA_mismatch_repair_MutS_N"/>
</dbReference>
<feature type="coiled-coil region" evidence="7">
    <location>
        <begin position="813"/>
        <end position="840"/>
    </location>
</feature>
<evidence type="ECO:0000256" key="6">
    <source>
        <dbReference type="PIRNR" id="PIRNR037677"/>
    </source>
</evidence>
<feature type="compositionally biased region" description="Basic and acidic residues" evidence="8">
    <location>
        <begin position="17"/>
        <end position="31"/>
    </location>
</feature>
<dbReference type="InterPro" id="IPR017261">
    <property type="entry name" value="DNA_mismatch_repair_MutS/MSH"/>
</dbReference>
<dbReference type="PANTHER" id="PTHR11361:SF148">
    <property type="entry name" value="DNA MISMATCH REPAIR PROTEIN MSH6"/>
    <property type="match status" value="1"/>
</dbReference>
<dbReference type="SMART" id="SM00534">
    <property type="entry name" value="MUTSac"/>
    <property type="match status" value="1"/>
</dbReference>
<dbReference type="InterPro" id="IPR027417">
    <property type="entry name" value="P-loop_NTPase"/>
</dbReference>
<dbReference type="PANTHER" id="PTHR11361">
    <property type="entry name" value="DNA MISMATCH REPAIR PROTEIN MUTS FAMILY MEMBER"/>
    <property type="match status" value="1"/>
</dbReference>
<dbReference type="GO" id="GO:0140664">
    <property type="term" value="F:ATP-dependent DNA damage sensor activity"/>
    <property type="evidence" value="ECO:0007669"/>
    <property type="project" value="InterPro"/>
</dbReference>
<dbReference type="GO" id="GO:0005524">
    <property type="term" value="F:ATP binding"/>
    <property type="evidence" value="ECO:0007669"/>
    <property type="project" value="UniProtKB-UniRule"/>
</dbReference>
<dbReference type="Pfam" id="PF01624">
    <property type="entry name" value="MutS_I"/>
    <property type="match status" value="1"/>
</dbReference>
<sequence length="1164" mass="130238">MSTNRQSSLLSFFGKTPKKDAPAKSGTERKAMTPKQDGGGGGHLRVRKTLAKQSRGVKRQRIIHSDSESESEVQEDIGSKDESEEGMEVEDDSEESERGRSAVTEITPKRKKTECSSASLKPALKFDGELAQSFISSFRATEVDLDTSTVSVISSKKELQEGTVKTSADATLLIDECATGRFPHLEFEFLQPGKIRDADGRKADHPDYCPRTLYVPEDFLKTQTPVGKFYEMYHMDAVIGVENLNLTYMRGKMAHCGFPEIAYGRFADQLVSRGYKVARVEQTETPSQLEERNKKEQARDKVVKREVCRVTTPGTRTYGVLDGTDDRSALDSVESTAHYLYAIAEECSEVGISSYGVCFVDTSVGMFYKLFIILNGVRMLGQFTDDRNRSCLRTLLAHYQPCQILYERSHISSALNSLLQNVAGAVPKEALVPKKEFLTPEASVKLLTNKHYLNVSAAEWPEAVREMLAKDSTIPKCLPGYERCMSALGTVVRYLHRCLIDVDMITMRKFKRYVPPAFSSETKTEESSGQEQWKNKSLILDGVSLYNLNIVPPLTGVRKGCLQDSTSSKFSLYNTVNKCITAFGKRLLRQWICAPSCDVEVLTLRQEAIAWLKNPSSQKFVSDAVELLRKVPDLERLAQKIHTLGLKYRVDEHPDGRAVMFEALKYNRRKINDLLMALSGFERVLQLKKLYGKYRTEGSQPHLLERCFGDSFPDITADLKHFRESFDHEKARADGVIVPEKGIDAEYDAALDSVADCLKNLEYYLVKTRKKLHCQNINFHHSGRNRFHLEIPEEVAKNLTSDYEMSSSRKGFKRMVTVDLKQLIEELANAEQRRDEIRGDVMRRVFADFDCRSAKWAGVTERTAMFDVLLSLARYALFCGLELCRPEFICDSSKPFLAIKAGYHPCLAAKMCGAKDTAAEFTYVPNDTYLGGDLPTTMLLTGPNMGGKSTLMRQVAVLVILAQIGSFVPAKQMRLSPVDRIFTRIGANDRIAAGQSTFFVELSEANVILRDATRHSLVLIDELGRGTSTHDGTAIAYAVLKSIAEKHQCRTFFSTHYHSLCKAVESVKNIMSAHMACIVDNENEEDPTLESVTFLYKLTEGVCPKSYGFFAAKVSGIKSEVVRRAFVASKQIDAPSRLSARLAALRAVATNCDVNELARMVAAL</sequence>
<dbReference type="InterPro" id="IPR000432">
    <property type="entry name" value="DNA_mismatch_repair_MutS_C"/>
</dbReference>
<dbReference type="Pfam" id="PF00488">
    <property type="entry name" value="MutS_V"/>
    <property type="match status" value="1"/>
</dbReference>
<dbReference type="InterPro" id="IPR036678">
    <property type="entry name" value="MutS_con_dom_sf"/>
</dbReference>
<keyword evidence="6" id="KW-0234">DNA repair</keyword>
<keyword evidence="11" id="KW-1185">Reference proteome</keyword>
<keyword evidence="2 6" id="KW-0547">Nucleotide-binding</keyword>
<name>A0A0N4VJ02_ENTVE</name>
<dbReference type="WBParaSite" id="EVEC_0001082301-mRNA-1">
    <property type="protein sequence ID" value="EVEC_0001082301-mRNA-1"/>
    <property type="gene ID" value="EVEC_0001082301"/>
</dbReference>
<dbReference type="GO" id="GO:0030983">
    <property type="term" value="F:mismatched DNA binding"/>
    <property type="evidence" value="ECO:0007669"/>
    <property type="project" value="UniProtKB-UniRule"/>
</dbReference>
<evidence type="ECO:0000256" key="5">
    <source>
        <dbReference type="ARBA" id="ARBA00023125"/>
    </source>
</evidence>
<keyword evidence="5 6" id="KW-0238">DNA-binding</keyword>
<dbReference type="Pfam" id="PF05192">
    <property type="entry name" value="MutS_III"/>
    <property type="match status" value="1"/>
</dbReference>
<dbReference type="InterPro" id="IPR007696">
    <property type="entry name" value="DNA_mismatch_repair_MutS_core"/>
</dbReference>
<feature type="domain" description="DNA mismatch repair proteins mutS family" evidence="9">
    <location>
        <begin position="1016"/>
        <end position="1032"/>
    </location>
</feature>
<dbReference type="FunFam" id="1.10.1420.10:FF:000005">
    <property type="entry name" value="DNA mismatch repair protein"/>
    <property type="match status" value="1"/>
</dbReference>
<feature type="compositionally biased region" description="Polar residues" evidence="8">
    <location>
        <begin position="1"/>
        <end position="10"/>
    </location>
</feature>
<dbReference type="OrthoDB" id="10252754at2759"/>
<dbReference type="STRING" id="51028.A0A0N4VJ02"/>
<dbReference type="GO" id="GO:0006298">
    <property type="term" value="P:mismatch repair"/>
    <property type="evidence" value="ECO:0007669"/>
    <property type="project" value="InterPro"/>
</dbReference>
<reference evidence="10 11" key="2">
    <citation type="submission" date="2018-10" db="EMBL/GenBank/DDBJ databases">
        <authorList>
            <consortium name="Pathogen Informatics"/>
        </authorList>
    </citation>
    <scope>NUCLEOTIDE SEQUENCE [LARGE SCALE GENOMIC DNA]</scope>
</reference>
<dbReference type="EMBL" id="UXUI01010581">
    <property type="protein sequence ID" value="VDD95397.1"/>
    <property type="molecule type" value="Genomic_DNA"/>
</dbReference>
<dbReference type="AlphaFoldDB" id="A0A0N4VJ02"/>
<accession>A0A0N4VJ02</accession>
<dbReference type="InterPro" id="IPR007861">
    <property type="entry name" value="DNA_mismatch_repair_MutS_clamp"/>
</dbReference>
<dbReference type="SMART" id="SM00533">
    <property type="entry name" value="MUTSd"/>
    <property type="match status" value="1"/>
</dbReference>
<dbReference type="PIRSF" id="PIRSF037677">
    <property type="entry name" value="DNA_mis_repair_Msh6"/>
    <property type="match status" value="1"/>
</dbReference>
<evidence type="ECO:0000256" key="1">
    <source>
        <dbReference type="ARBA" id="ARBA00006271"/>
    </source>
</evidence>
<evidence type="ECO:0000313" key="12">
    <source>
        <dbReference type="WBParaSite" id="EVEC_0001082301-mRNA-1"/>
    </source>
</evidence>
<evidence type="ECO:0000313" key="11">
    <source>
        <dbReference type="Proteomes" id="UP000274131"/>
    </source>
</evidence>
<evidence type="ECO:0000256" key="8">
    <source>
        <dbReference type="SAM" id="MobiDB-lite"/>
    </source>
</evidence>
<evidence type="ECO:0000256" key="3">
    <source>
        <dbReference type="ARBA" id="ARBA00022763"/>
    </source>
</evidence>
<keyword evidence="7" id="KW-0175">Coiled coil</keyword>
<evidence type="ECO:0000259" key="9">
    <source>
        <dbReference type="PROSITE" id="PS00486"/>
    </source>
</evidence>
<dbReference type="Gene3D" id="3.40.50.300">
    <property type="entry name" value="P-loop containing nucleotide triphosphate hydrolases"/>
    <property type="match status" value="1"/>
</dbReference>
<comment type="similarity">
    <text evidence="1 6">Belongs to the DNA mismatch repair MutS family.</text>
</comment>
<feature type="compositionally biased region" description="Acidic residues" evidence="8">
    <location>
        <begin position="82"/>
        <end position="95"/>
    </location>
</feature>
<comment type="function">
    <text evidence="6">Component of the post-replicative DNA mismatch repair system (MMR).</text>
</comment>
<dbReference type="Gene3D" id="1.10.1420.10">
    <property type="match status" value="2"/>
</dbReference>
<dbReference type="Gene3D" id="3.30.420.110">
    <property type="entry name" value="MutS, connector domain"/>
    <property type="match status" value="1"/>
</dbReference>
<proteinExistence type="inferred from homology"/>
<keyword evidence="4 6" id="KW-0067">ATP-binding</keyword>
<dbReference type="InterPro" id="IPR045076">
    <property type="entry name" value="MutS"/>
</dbReference>
<evidence type="ECO:0000256" key="7">
    <source>
        <dbReference type="SAM" id="Coils"/>
    </source>
</evidence>
<gene>
    <name evidence="10" type="ORF">EVEC_LOCUS10148</name>
</gene>
<dbReference type="SUPFAM" id="SSF52540">
    <property type="entry name" value="P-loop containing nucleoside triphosphate hydrolases"/>
    <property type="match status" value="1"/>
</dbReference>
<protein>
    <recommendedName>
        <fullName evidence="6">DNA mismatch repair protein</fullName>
    </recommendedName>
</protein>